<comment type="caution">
    <text evidence="2">The sequence shown here is derived from an EMBL/GenBank/DDBJ whole genome shotgun (WGS) entry which is preliminary data.</text>
</comment>
<proteinExistence type="predicted"/>
<keyword evidence="1" id="KW-0812">Transmembrane</keyword>
<keyword evidence="3" id="KW-1185">Reference proteome</keyword>
<accession>A0ABT7K4W3</accession>
<name>A0ABT7K4W3_9HYPH</name>
<evidence type="ECO:0000313" key="3">
    <source>
        <dbReference type="Proteomes" id="UP001172645"/>
    </source>
</evidence>
<evidence type="ECO:0000313" key="2">
    <source>
        <dbReference type="EMBL" id="MDL2403656.1"/>
    </source>
</evidence>
<keyword evidence="1" id="KW-1133">Transmembrane helix</keyword>
<dbReference type="Proteomes" id="UP001172645">
    <property type="component" value="Unassembled WGS sequence"/>
</dbReference>
<feature type="transmembrane region" description="Helical" evidence="1">
    <location>
        <begin position="55"/>
        <end position="79"/>
    </location>
</feature>
<dbReference type="RefSeq" id="WP_285873126.1">
    <property type="nucleotide sequence ID" value="NZ_JARFYM010000055.1"/>
</dbReference>
<gene>
    <name evidence="2" type="ORF">PY649_32810</name>
</gene>
<protein>
    <submittedName>
        <fullName evidence="2">Uncharacterized protein</fullName>
    </submittedName>
</protein>
<dbReference type="EMBL" id="JARFYM010000055">
    <property type="protein sequence ID" value="MDL2403656.1"/>
    <property type="molecule type" value="Genomic_DNA"/>
</dbReference>
<organism evidence="2 3">
    <name type="scientific">Rhizobium mayense</name>
    <dbReference type="NCBI Taxonomy" id="1312184"/>
    <lineage>
        <taxon>Bacteria</taxon>
        <taxon>Pseudomonadati</taxon>
        <taxon>Pseudomonadota</taxon>
        <taxon>Alphaproteobacteria</taxon>
        <taxon>Hyphomicrobiales</taxon>
        <taxon>Rhizobiaceae</taxon>
        <taxon>Rhizobium/Agrobacterium group</taxon>
        <taxon>Rhizobium</taxon>
    </lineage>
</organism>
<reference evidence="2" key="1">
    <citation type="submission" date="2023-06" db="EMBL/GenBank/DDBJ databases">
        <title>Phylogenetic Diversity of Rhizobium strains.</title>
        <authorList>
            <person name="Moura F.T."/>
            <person name="Helene L.C.F."/>
            <person name="Hungria M."/>
        </authorList>
    </citation>
    <scope>NUCLEOTIDE SEQUENCE</scope>
    <source>
        <strain evidence="2">CCGE526</strain>
    </source>
</reference>
<evidence type="ECO:0000256" key="1">
    <source>
        <dbReference type="SAM" id="Phobius"/>
    </source>
</evidence>
<keyword evidence="1" id="KW-0472">Membrane</keyword>
<sequence length="105" mass="11851">MQTKPGSQNIVRLVSRDGQIVGPVRELLTGEPDFERCAASFGTEKPVSKQNDTPLLAGVFVMIFLMFVAEGYMSVWALFGYRLQNFSYQEFKLDMAPGDRTHTNR</sequence>